<evidence type="ECO:0000259" key="8">
    <source>
        <dbReference type="Pfam" id="PF22062"/>
    </source>
</evidence>
<dbReference type="GO" id="GO:0006270">
    <property type="term" value="P:DNA replication initiation"/>
    <property type="evidence" value="ECO:0007669"/>
    <property type="project" value="TreeGrafter"/>
</dbReference>
<evidence type="ECO:0000313" key="9">
    <source>
        <dbReference type="EMBL" id="CCA69563.1"/>
    </source>
</evidence>
<evidence type="ECO:0000256" key="1">
    <source>
        <dbReference type="ARBA" id="ARBA00004123"/>
    </source>
</evidence>
<evidence type="ECO:0000256" key="5">
    <source>
        <dbReference type="ARBA" id="ARBA00023242"/>
    </source>
</evidence>
<accession>G4TE43</accession>
<dbReference type="OrthoDB" id="336885at2759"/>
<comment type="similarity">
    <text evidence="2">Belongs to the DNA polymerase alpha subunit B family.</text>
</comment>
<dbReference type="InterPro" id="IPR007185">
    <property type="entry name" value="DNA_pol_a/d/e_bsu"/>
</dbReference>
<dbReference type="OMA" id="PFLDIEH"/>
<protein>
    <recommendedName>
        <fullName evidence="3">DNA polymerase alpha subunit B</fullName>
    </recommendedName>
</protein>
<feature type="region of interest" description="Disordered" evidence="6">
    <location>
        <begin position="24"/>
        <end position="61"/>
    </location>
</feature>
<dbReference type="eggNOG" id="KOG1625">
    <property type="taxonomic scope" value="Eukaryota"/>
</dbReference>
<keyword evidence="9" id="KW-0808">Transferase</keyword>
<dbReference type="PANTHER" id="PTHR23061:SF12">
    <property type="entry name" value="DNA POLYMERASE ALPHA SUBUNIT B"/>
    <property type="match status" value="1"/>
</dbReference>
<dbReference type="Pfam" id="PF22062">
    <property type="entry name" value="OB_DPOA2"/>
    <property type="match status" value="1"/>
</dbReference>
<dbReference type="GO" id="GO:0005658">
    <property type="term" value="C:alpha DNA polymerase:primase complex"/>
    <property type="evidence" value="ECO:0007669"/>
    <property type="project" value="TreeGrafter"/>
</dbReference>
<dbReference type="EMBL" id="CAFZ01000058">
    <property type="protein sequence ID" value="CCA69563.1"/>
    <property type="molecule type" value="Genomic_DNA"/>
</dbReference>
<organism evidence="9 10">
    <name type="scientific">Serendipita indica (strain DSM 11827)</name>
    <name type="common">Root endophyte fungus</name>
    <name type="synonym">Piriformospora indica</name>
    <dbReference type="NCBI Taxonomy" id="1109443"/>
    <lineage>
        <taxon>Eukaryota</taxon>
        <taxon>Fungi</taxon>
        <taxon>Dikarya</taxon>
        <taxon>Basidiomycota</taxon>
        <taxon>Agaricomycotina</taxon>
        <taxon>Agaricomycetes</taxon>
        <taxon>Sebacinales</taxon>
        <taxon>Serendipitaceae</taxon>
        <taxon>Serendipita</taxon>
    </lineage>
</organism>
<evidence type="ECO:0000256" key="4">
    <source>
        <dbReference type="ARBA" id="ARBA00022705"/>
    </source>
</evidence>
<comment type="subcellular location">
    <subcellularLocation>
        <location evidence="1">Nucleus</location>
    </subcellularLocation>
</comment>
<dbReference type="STRING" id="1109443.G4TE43"/>
<dbReference type="HOGENOM" id="CLU_014923_2_1_1"/>
<keyword evidence="9" id="KW-0239">DNA-directed DNA polymerase</keyword>
<keyword evidence="10" id="KW-1185">Reference proteome</keyword>
<evidence type="ECO:0000256" key="3">
    <source>
        <dbReference type="ARBA" id="ARBA00018596"/>
    </source>
</evidence>
<dbReference type="Pfam" id="PF04042">
    <property type="entry name" value="DNA_pol_E_B"/>
    <property type="match status" value="1"/>
</dbReference>
<keyword evidence="4" id="KW-0235">DNA replication</keyword>
<dbReference type="GO" id="GO:0003887">
    <property type="term" value="F:DNA-directed DNA polymerase activity"/>
    <property type="evidence" value="ECO:0007669"/>
    <property type="project" value="UniProtKB-KW"/>
</dbReference>
<feature type="domain" description="DNA polymerase alpha/delta/epsilon subunit B" evidence="7">
    <location>
        <begin position="219"/>
        <end position="433"/>
    </location>
</feature>
<name>G4TE43_SERID</name>
<dbReference type="GO" id="GO:0003677">
    <property type="term" value="F:DNA binding"/>
    <property type="evidence" value="ECO:0007669"/>
    <property type="project" value="InterPro"/>
</dbReference>
<keyword evidence="9" id="KW-0548">Nucleotidyltransferase</keyword>
<dbReference type="PANTHER" id="PTHR23061">
    <property type="entry name" value="DNA POLYMERASE 2 ALPHA 70 KDA SUBUNIT"/>
    <property type="match status" value="1"/>
</dbReference>
<comment type="caution">
    <text evidence="9">The sequence shown here is derived from an EMBL/GenBank/DDBJ whole genome shotgun (WGS) entry which is preliminary data.</text>
</comment>
<dbReference type="Gene3D" id="3.60.21.60">
    <property type="match status" value="2"/>
</dbReference>
<evidence type="ECO:0000256" key="6">
    <source>
        <dbReference type="SAM" id="MobiDB-lite"/>
    </source>
</evidence>
<dbReference type="PIRSF" id="PIRSF018300">
    <property type="entry name" value="DNA_pol_alph_2"/>
    <property type="match status" value="1"/>
</dbReference>
<dbReference type="InParanoid" id="G4TE43"/>
<dbReference type="FunCoup" id="G4TE43">
    <property type="interactions" value="170"/>
</dbReference>
<dbReference type="Proteomes" id="UP000007148">
    <property type="component" value="Unassembled WGS sequence"/>
</dbReference>
<gene>
    <name evidence="9" type="ORF">PIIN_03502</name>
</gene>
<evidence type="ECO:0000313" key="10">
    <source>
        <dbReference type="Proteomes" id="UP000007148"/>
    </source>
</evidence>
<feature type="domain" description="DNA polymerase alpha subunit B OB" evidence="8">
    <location>
        <begin position="88"/>
        <end position="199"/>
    </location>
</feature>
<proteinExistence type="inferred from homology"/>
<sequence>MAQELDERGLTLLRKDLAKGVQTVMQSKKPGAISARKPQGRPIARQAAPSTARRPQPMVKSDHGQLKILDNLKERHYRYMHERIAERSTVLDDRIDEFAELVRTHYKLEDIGDPASTSDEDVIVVGRICCDGDTKLNEASVELETSRLMGAGARVALKFDPNVSSNGDSSMLPLYPGAIVALKGRNETGSWFQVSQILMLPLLPLDIDSNRQEHPISMAIAAGPFSGDDLQYTHFDTFLQTINGSAPNWILLQIGPFVDVNNPRIREGDVDLAPNDLFRQRILSPLRTFLDAHPGTTALIVSSVRDLISHHAVYPQPPLQLPQSSRIVVLPNPCTFTIDHVRFSVTSVDVLFHLQRQLLRKKVIPTGTPPPIDQMSILGSCVLEQRSFYPLFPAEPELHADVNLDVSHSELLKLEDVAPDVLILPSNLGKFHKVVHGTTVINPAFASKGVHATLNISSARSSSGGVSDRSTVNLHSSVSMTAALDLS</sequence>
<keyword evidence="5" id="KW-0539">Nucleus</keyword>
<evidence type="ECO:0000259" key="7">
    <source>
        <dbReference type="Pfam" id="PF04042"/>
    </source>
</evidence>
<dbReference type="AlphaFoldDB" id="G4TE43"/>
<dbReference type="InterPro" id="IPR016722">
    <property type="entry name" value="DNA_pol_alpha_bsu"/>
</dbReference>
<dbReference type="InterPro" id="IPR054300">
    <property type="entry name" value="OB_DPOA2"/>
</dbReference>
<evidence type="ECO:0000256" key="2">
    <source>
        <dbReference type="ARBA" id="ARBA00007299"/>
    </source>
</evidence>
<reference evidence="9 10" key="1">
    <citation type="journal article" date="2011" name="PLoS Pathog.">
        <title>Endophytic Life Strategies Decoded by Genome and Transcriptome Analyses of the Mutualistic Root Symbiont Piriformospora indica.</title>
        <authorList>
            <person name="Zuccaro A."/>
            <person name="Lahrmann U."/>
            <person name="Guldener U."/>
            <person name="Langen G."/>
            <person name="Pfiffi S."/>
            <person name="Biedenkopf D."/>
            <person name="Wong P."/>
            <person name="Samans B."/>
            <person name="Grimm C."/>
            <person name="Basiewicz M."/>
            <person name="Murat C."/>
            <person name="Martin F."/>
            <person name="Kogel K.H."/>
        </authorList>
    </citation>
    <scope>NUCLEOTIDE SEQUENCE [LARGE SCALE GENOMIC DNA]</scope>
    <source>
        <strain evidence="9 10">DSM 11827</strain>
    </source>
</reference>